<gene>
    <name evidence="1" type="ORF">MOZ64_08685</name>
</gene>
<accession>A0ABU4WMW0</accession>
<proteinExistence type="predicted"/>
<name>A0ABU4WMW0_9FIRM</name>
<sequence length="200" mass="23622">MEIKDPKFKEGQKVRDIEDGDIYTVVEINRYSFSGNEYWYDLEADRKKYIYTRPESKLETYIDKPKSVWNLQNGDKCFFIASDGRVLSETWGNYTSHLPVQIENRKLGNCFLTKEEAEFEVERRKVETEMIRLGGHRSLKLRTKNYFITHEHVSGNILRNSTKLIDYQGSIYFDSEEELKEAVETIGEDRAERYIFGVES</sequence>
<dbReference type="RefSeq" id="WP_320326175.1">
    <property type="nucleotide sequence ID" value="NZ_JALBUS010000014.1"/>
</dbReference>
<organism evidence="1 2">
    <name type="scientific">Absicoccus intestinalis</name>
    <dbReference type="NCBI Taxonomy" id="2926319"/>
    <lineage>
        <taxon>Bacteria</taxon>
        <taxon>Bacillati</taxon>
        <taxon>Bacillota</taxon>
        <taxon>Erysipelotrichia</taxon>
        <taxon>Erysipelotrichales</taxon>
        <taxon>Erysipelotrichaceae</taxon>
        <taxon>Absicoccus</taxon>
    </lineage>
</organism>
<evidence type="ECO:0008006" key="3">
    <source>
        <dbReference type="Google" id="ProtNLM"/>
    </source>
</evidence>
<evidence type="ECO:0000313" key="1">
    <source>
        <dbReference type="EMBL" id="MDX8417907.1"/>
    </source>
</evidence>
<reference evidence="1 2" key="1">
    <citation type="submission" date="2022-03" db="EMBL/GenBank/DDBJ databases">
        <title>Novel taxa within the pig intestine.</title>
        <authorList>
            <person name="Wylensek D."/>
            <person name="Bishof K."/>
            <person name="Afrizal A."/>
            <person name="Clavel T."/>
        </authorList>
    </citation>
    <scope>NUCLEOTIDE SEQUENCE [LARGE SCALE GENOMIC DNA]</scope>
    <source>
        <strain evidence="1 2">Cla-KB-P134</strain>
    </source>
</reference>
<dbReference type="Proteomes" id="UP001285244">
    <property type="component" value="Unassembled WGS sequence"/>
</dbReference>
<evidence type="ECO:0000313" key="2">
    <source>
        <dbReference type="Proteomes" id="UP001285244"/>
    </source>
</evidence>
<protein>
    <recommendedName>
        <fullName evidence="3">DUF4178 domain-containing protein</fullName>
    </recommendedName>
</protein>
<comment type="caution">
    <text evidence="1">The sequence shown here is derived from an EMBL/GenBank/DDBJ whole genome shotgun (WGS) entry which is preliminary data.</text>
</comment>
<keyword evidence="2" id="KW-1185">Reference proteome</keyword>
<dbReference type="EMBL" id="JALBUS010000014">
    <property type="protein sequence ID" value="MDX8417907.1"/>
    <property type="molecule type" value="Genomic_DNA"/>
</dbReference>